<keyword evidence="3" id="KW-1185">Reference proteome</keyword>
<comment type="caution">
    <text evidence="2">The sequence shown here is derived from an EMBL/GenBank/DDBJ whole genome shotgun (WGS) entry which is preliminary data.</text>
</comment>
<dbReference type="OrthoDB" id="4570646at2"/>
<dbReference type="EMBL" id="VOKX01000033">
    <property type="protein sequence ID" value="KAB7843280.1"/>
    <property type="molecule type" value="Genomic_DNA"/>
</dbReference>
<organism evidence="2 3">
    <name type="scientific">Streptomyces mobaraensis</name>
    <name type="common">Streptoverticillium mobaraense</name>
    <dbReference type="NCBI Taxonomy" id="35621"/>
    <lineage>
        <taxon>Bacteria</taxon>
        <taxon>Bacillati</taxon>
        <taxon>Actinomycetota</taxon>
        <taxon>Actinomycetes</taxon>
        <taxon>Kitasatosporales</taxon>
        <taxon>Streptomycetaceae</taxon>
        <taxon>Streptomyces</taxon>
    </lineage>
</organism>
<evidence type="ECO:0000313" key="2">
    <source>
        <dbReference type="EMBL" id="KAB7843280.1"/>
    </source>
</evidence>
<dbReference type="AlphaFoldDB" id="A0A5N5W627"/>
<proteinExistence type="predicted"/>
<gene>
    <name evidence="2" type="ORF">FRZ00_18220</name>
</gene>
<name>A0A5N5W627_STRMB</name>
<dbReference type="InterPro" id="IPR007278">
    <property type="entry name" value="DUF397"/>
</dbReference>
<dbReference type="Pfam" id="PF04149">
    <property type="entry name" value="DUF397"/>
    <property type="match status" value="1"/>
</dbReference>
<protein>
    <submittedName>
        <fullName evidence="2">DUF397 domain-containing protein</fullName>
    </submittedName>
</protein>
<feature type="domain" description="DUF397" evidence="1">
    <location>
        <begin position="8"/>
        <end position="60"/>
    </location>
</feature>
<dbReference type="RefSeq" id="WP_078587946.1">
    <property type="nucleotide sequence ID" value="NZ_VOKX01000033.1"/>
</dbReference>
<sequence length="78" mass="8716">MRTMSVIEWRKSTYSAGEGECIEISCVIRDLVLIRDSKSPYAARLHFPIPTWRAFTQALRSGALPRPGTEAPLTPVRG</sequence>
<accession>A0A5N5W627</accession>
<evidence type="ECO:0000259" key="1">
    <source>
        <dbReference type="Pfam" id="PF04149"/>
    </source>
</evidence>
<dbReference type="Proteomes" id="UP000327000">
    <property type="component" value="Unassembled WGS sequence"/>
</dbReference>
<reference evidence="2 3" key="1">
    <citation type="journal article" date="2019" name="Microb. Cell Fact.">
        <title>Exploring novel herbicidin analogues by transcriptional regulator overexpression and MS/MS molecular networking.</title>
        <authorList>
            <person name="Shi Y."/>
            <person name="Gu R."/>
            <person name="Li Y."/>
            <person name="Wang X."/>
            <person name="Ren W."/>
            <person name="Li X."/>
            <person name="Wang L."/>
            <person name="Xie Y."/>
            <person name="Hong B."/>
        </authorList>
    </citation>
    <scope>NUCLEOTIDE SEQUENCE [LARGE SCALE GENOMIC DNA]</scope>
    <source>
        <strain evidence="2 3">US-43</strain>
    </source>
</reference>
<evidence type="ECO:0000313" key="3">
    <source>
        <dbReference type="Proteomes" id="UP000327000"/>
    </source>
</evidence>